<dbReference type="EMBL" id="KK914224">
    <property type="protein sequence ID" value="KDP45963.1"/>
    <property type="molecule type" value="Genomic_DNA"/>
</dbReference>
<dbReference type="OrthoDB" id="1932213at2759"/>
<feature type="chain" id="PRO_5001640429" description="At1g61320/AtMIF1 LRR domain-containing protein" evidence="1">
    <location>
        <begin position="22"/>
        <end position="244"/>
    </location>
</feature>
<dbReference type="InterPro" id="IPR053772">
    <property type="entry name" value="At1g61320/At1g61330-like"/>
</dbReference>
<evidence type="ECO:0000256" key="1">
    <source>
        <dbReference type="SAM" id="SignalP"/>
    </source>
</evidence>
<accession>A0A067LFE1</accession>
<reference evidence="3 4" key="1">
    <citation type="journal article" date="2014" name="PLoS ONE">
        <title>Global Analysis of Gene Expression Profiles in Physic Nut (Jatropha curcas L.) Seedlings Exposed to Salt Stress.</title>
        <authorList>
            <person name="Zhang L."/>
            <person name="Zhang C."/>
            <person name="Wu P."/>
            <person name="Chen Y."/>
            <person name="Li M."/>
            <person name="Jiang H."/>
            <person name="Wu G."/>
        </authorList>
    </citation>
    <scope>NUCLEOTIDE SEQUENCE [LARGE SCALE GENOMIC DNA]</scope>
    <source>
        <strain evidence="4">cv. GZQX0401</strain>
        <tissue evidence="3">Young leaves</tissue>
    </source>
</reference>
<evidence type="ECO:0000313" key="4">
    <source>
        <dbReference type="Proteomes" id="UP000027138"/>
    </source>
</evidence>
<protein>
    <recommendedName>
        <fullName evidence="2">At1g61320/AtMIF1 LRR domain-containing protein</fullName>
    </recommendedName>
</protein>
<evidence type="ECO:0000259" key="2">
    <source>
        <dbReference type="Pfam" id="PF23622"/>
    </source>
</evidence>
<dbReference type="PANTHER" id="PTHR34145">
    <property type="entry name" value="OS02G0105600 PROTEIN"/>
    <property type="match status" value="1"/>
</dbReference>
<keyword evidence="1" id="KW-0732">Signal</keyword>
<dbReference type="AlphaFoldDB" id="A0A067LFE1"/>
<feature type="domain" description="At1g61320/AtMIF1 LRR" evidence="2">
    <location>
        <begin position="3"/>
        <end position="242"/>
    </location>
</feature>
<organism evidence="3 4">
    <name type="scientific">Jatropha curcas</name>
    <name type="common">Barbados nut</name>
    <dbReference type="NCBI Taxonomy" id="180498"/>
    <lineage>
        <taxon>Eukaryota</taxon>
        <taxon>Viridiplantae</taxon>
        <taxon>Streptophyta</taxon>
        <taxon>Embryophyta</taxon>
        <taxon>Tracheophyta</taxon>
        <taxon>Spermatophyta</taxon>
        <taxon>Magnoliopsida</taxon>
        <taxon>eudicotyledons</taxon>
        <taxon>Gunneridae</taxon>
        <taxon>Pentapetalae</taxon>
        <taxon>rosids</taxon>
        <taxon>fabids</taxon>
        <taxon>Malpighiales</taxon>
        <taxon>Euphorbiaceae</taxon>
        <taxon>Crotonoideae</taxon>
        <taxon>Jatropheae</taxon>
        <taxon>Jatropha</taxon>
    </lineage>
</organism>
<evidence type="ECO:0000313" key="3">
    <source>
        <dbReference type="EMBL" id="KDP45963.1"/>
    </source>
</evidence>
<name>A0A067LFE1_JATCU</name>
<feature type="signal peptide" evidence="1">
    <location>
        <begin position="1"/>
        <end position="21"/>
    </location>
</feature>
<dbReference type="Pfam" id="PF23622">
    <property type="entry name" value="LRR_At1g61320_AtMIF1"/>
    <property type="match status" value="1"/>
</dbReference>
<keyword evidence="4" id="KW-1185">Reference proteome</keyword>
<dbReference type="STRING" id="180498.A0A067LFE1"/>
<gene>
    <name evidence="3" type="ORF">JCGZ_11866</name>
</gene>
<dbReference type="Proteomes" id="UP000027138">
    <property type="component" value="Unassembled WGS sequence"/>
</dbReference>
<sequence>MVNLNQLILLACSLPVKLSLGSLLLLKKFCLTGGAGTKELELSNPKLLHFQCMTREAITVNLSAVPNLITLKHSVDSTGIRYVFTHVSQNHPMLRTLTVYSRCDWVQHIPESITIFSNIQNLELALIGNTSFDILKMISILKAFPCLVSFSLVTTCSKDEEGKLQPNEYIYEHLKYVKLAGFYGTPNQIEFAKYLLKNALILERLVIKQEEAFVRKRPSWDEGERQMVIETLQEFSKEVMLIVK</sequence>
<proteinExistence type="predicted"/>
<dbReference type="InterPro" id="IPR055357">
    <property type="entry name" value="LRR_At1g61320_AtMIF1"/>
</dbReference>
<dbReference type="PANTHER" id="PTHR34145:SF28">
    <property type="entry name" value="F-BOX DOMAIN-CONTAINING PROTEIN"/>
    <property type="match status" value="1"/>
</dbReference>